<dbReference type="HOGENOM" id="CLU_1713356_0_0_1"/>
<dbReference type="RefSeq" id="XP_009217161.1">
    <property type="nucleotide sequence ID" value="XM_009218897.1"/>
</dbReference>
<dbReference type="VEuPathDB" id="FungiDB:GGTG_01136"/>
<dbReference type="GeneID" id="20341594"/>
<dbReference type="EMBL" id="GL385395">
    <property type="protein sequence ID" value="EJT81152.1"/>
    <property type="molecule type" value="Genomic_DNA"/>
</dbReference>
<proteinExistence type="predicted"/>
<name>J3NIQ3_GAET3</name>
<accession>J3NIQ3</accession>
<dbReference type="Proteomes" id="UP000006039">
    <property type="component" value="Unassembled WGS sequence"/>
</dbReference>
<reference evidence="1" key="2">
    <citation type="submission" date="2010-07" db="EMBL/GenBank/DDBJ databases">
        <authorList>
            <consortium name="The Broad Institute Genome Sequencing Platform"/>
            <consortium name="Broad Institute Genome Sequencing Center for Infectious Disease"/>
            <person name="Ma L.-J."/>
            <person name="Dead R."/>
            <person name="Young S."/>
            <person name="Zeng Q."/>
            <person name="Koehrsen M."/>
            <person name="Alvarado L."/>
            <person name="Berlin A."/>
            <person name="Chapman S.B."/>
            <person name="Chen Z."/>
            <person name="Freedman E."/>
            <person name="Gellesch M."/>
            <person name="Goldberg J."/>
            <person name="Griggs A."/>
            <person name="Gujja S."/>
            <person name="Heilman E.R."/>
            <person name="Heiman D."/>
            <person name="Hepburn T."/>
            <person name="Howarth C."/>
            <person name="Jen D."/>
            <person name="Larson L."/>
            <person name="Mehta T."/>
            <person name="Neiman D."/>
            <person name="Pearson M."/>
            <person name="Roberts A."/>
            <person name="Saif S."/>
            <person name="Shea T."/>
            <person name="Shenoy N."/>
            <person name="Sisk P."/>
            <person name="Stolte C."/>
            <person name="Sykes S."/>
            <person name="Walk T."/>
            <person name="White J."/>
            <person name="Yandava C."/>
            <person name="Haas B."/>
            <person name="Nusbaum C."/>
            <person name="Birren B."/>
        </authorList>
    </citation>
    <scope>NUCLEOTIDE SEQUENCE</scope>
    <source>
        <strain evidence="1">R3-111a-1</strain>
    </source>
</reference>
<evidence type="ECO:0000313" key="1">
    <source>
        <dbReference type="EMBL" id="EJT81152.1"/>
    </source>
</evidence>
<evidence type="ECO:0000313" key="3">
    <source>
        <dbReference type="Proteomes" id="UP000006039"/>
    </source>
</evidence>
<evidence type="ECO:0000313" key="2">
    <source>
        <dbReference type="EnsemblFungi" id="EJT81152"/>
    </source>
</evidence>
<keyword evidence="3" id="KW-1185">Reference proteome</keyword>
<sequence>MKLFQRQGEPRPHPFVVKLWPRAGSMDTAKCGFGCSSRRYRSLWRGVILDKLSGSAKLDFALVQPREARLRDVFDRFWRRIRPPPWQLQGTSSNFDDMPERRQGIWADKPCLATKPFSNAFPGGQGLPKLDDAIAWFQGGQGGCGSTRNRHWC</sequence>
<organism evidence="1">
    <name type="scientific">Gaeumannomyces tritici (strain R3-111a-1)</name>
    <name type="common">Wheat and barley take-all root rot fungus</name>
    <name type="synonym">Gaeumannomyces graminis var. tritici</name>
    <dbReference type="NCBI Taxonomy" id="644352"/>
    <lineage>
        <taxon>Eukaryota</taxon>
        <taxon>Fungi</taxon>
        <taxon>Dikarya</taxon>
        <taxon>Ascomycota</taxon>
        <taxon>Pezizomycotina</taxon>
        <taxon>Sordariomycetes</taxon>
        <taxon>Sordariomycetidae</taxon>
        <taxon>Magnaporthales</taxon>
        <taxon>Magnaporthaceae</taxon>
        <taxon>Gaeumannomyces</taxon>
    </lineage>
</organism>
<reference evidence="2" key="5">
    <citation type="submission" date="2018-04" db="UniProtKB">
        <authorList>
            <consortium name="EnsemblFungi"/>
        </authorList>
    </citation>
    <scope>IDENTIFICATION</scope>
    <source>
        <strain evidence="2">R3-111a-1</strain>
    </source>
</reference>
<reference evidence="1" key="3">
    <citation type="submission" date="2010-09" db="EMBL/GenBank/DDBJ databases">
        <title>Annotation of Gaeumannomyces graminis var. tritici R3-111a-1.</title>
        <authorList>
            <consortium name="The Broad Institute Genome Sequencing Platform"/>
            <person name="Ma L.-J."/>
            <person name="Dead R."/>
            <person name="Young S.K."/>
            <person name="Zeng Q."/>
            <person name="Gargeya S."/>
            <person name="Fitzgerald M."/>
            <person name="Haas B."/>
            <person name="Abouelleil A."/>
            <person name="Alvarado L."/>
            <person name="Arachchi H.M."/>
            <person name="Berlin A."/>
            <person name="Brown A."/>
            <person name="Chapman S.B."/>
            <person name="Chen Z."/>
            <person name="Dunbar C."/>
            <person name="Freedman E."/>
            <person name="Gearin G."/>
            <person name="Gellesch M."/>
            <person name="Goldberg J."/>
            <person name="Griggs A."/>
            <person name="Gujja S."/>
            <person name="Heiman D."/>
            <person name="Howarth C."/>
            <person name="Larson L."/>
            <person name="Lui A."/>
            <person name="MacDonald P.J.P."/>
            <person name="Mehta T."/>
            <person name="Montmayeur A."/>
            <person name="Murphy C."/>
            <person name="Neiman D."/>
            <person name="Pearson M."/>
            <person name="Priest M."/>
            <person name="Roberts A."/>
            <person name="Saif S."/>
            <person name="Shea T."/>
            <person name="Shenoy N."/>
            <person name="Sisk P."/>
            <person name="Stolte C."/>
            <person name="Sykes S."/>
            <person name="Yandava C."/>
            <person name="Wortman J."/>
            <person name="Nusbaum C."/>
            <person name="Birren B."/>
        </authorList>
    </citation>
    <scope>NUCLEOTIDE SEQUENCE</scope>
    <source>
        <strain evidence="1">R3-111a-1</strain>
    </source>
</reference>
<gene>
    <name evidence="2" type="primary">20341594</name>
    <name evidence="1" type="ORF">GGTG_01136</name>
</gene>
<dbReference type="EnsemblFungi" id="EJT81152">
    <property type="protein sequence ID" value="EJT81152"/>
    <property type="gene ID" value="GGTG_01136"/>
</dbReference>
<reference evidence="3" key="1">
    <citation type="submission" date="2010-07" db="EMBL/GenBank/DDBJ databases">
        <title>The genome sequence of Gaeumannomyces graminis var. tritici strain R3-111a-1.</title>
        <authorList>
            <consortium name="The Broad Institute Genome Sequencing Platform"/>
            <person name="Ma L.-J."/>
            <person name="Dead R."/>
            <person name="Young S."/>
            <person name="Zeng Q."/>
            <person name="Koehrsen M."/>
            <person name="Alvarado L."/>
            <person name="Berlin A."/>
            <person name="Chapman S.B."/>
            <person name="Chen Z."/>
            <person name="Freedman E."/>
            <person name="Gellesch M."/>
            <person name="Goldberg J."/>
            <person name="Griggs A."/>
            <person name="Gujja S."/>
            <person name="Heilman E.R."/>
            <person name="Heiman D."/>
            <person name="Hepburn T."/>
            <person name="Howarth C."/>
            <person name="Jen D."/>
            <person name="Larson L."/>
            <person name="Mehta T."/>
            <person name="Neiman D."/>
            <person name="Pearson M."/>
            <person name="Roberts A."/>
            <person name="Saif S."/>
            <person name="Shea T."/>
            <person name="Shenoy N."/>
            <person name="Sisk P."/>
            <person name="Stolte C."/>
            <person name="Sykes S."/>
            <person name="Walk T."/>
            <person name="White J."/>
            <person name="Yandava C."/>
            <person name="Haas B."/>
            <person name="Nusbaum C."/>
            <person name="Birren B."/>
        </authorList>
    </citation>
    <scope>NUCLEOTIDE SEQUENCE [LARGE SCALE GENOMIC DNA]</scope>
    <source>
        <strain evidence="3">R3-111a-1</strain>
    </source>
</reference>
<dbReference type="AlphaFoldDB" id="J3NIQ3"/>
<protein>
    <submittedName>
        <fullName evidence="1 2">Uncharacterized protein</fullName>
    </submittedName>
</protein>
<reference evidence="2" key="4">
    <citation type="journal article" date="2015" name="G3 (Bethesda)">
        <title>Genome sequences of three phytopathogenic species of the Magnaporthaceae family of fungi.</title>
        <authorList>
            <person name="Okagaki L.H."/>
            <person name="Nunes C.C."/>
            <person name="Sailsbery J."/>
            <person name="Clay B."/>
            <person name="Brown D."/>
            <person name="John T."/>
            <person name="Oh Y."/>
            <person name="Young N."/>
            <person name="Fitzgerald M."/>
            <person name="Haas B.J."/>
            <person name="Zeng Q."/>
            <person name="Young S."/>
            <person name="Adiconis X."/>
            <person name="Fan L."/>
            <person name="Levin J.Z."/>
            <person name="Mitchell T.K."/>
            <person name="Okubara P.A."/>
            <person name="Farman M.L."/>
            <person name="Kohn L.M."/>
            <person name="Birren B."/>
            <person name="Ma L.-J."/>
            <person name="Dean R.A."/>
        </authorList>
    </citation>
    <scope>NUCLEOTIDE SEQUENCE</scope>
    <source>
        <strain evidence="2">R3-111a-1</strain>
    </source>
</reference>